<dbReference type="SUPFAM" id="SSF46689">
    <property type="entry name" value="Homeodomain-like"/>
    <property type="match status" value="1"/>
</dbReference>
<evidence type="ECO:0000256" key="1">
    <source>
        <dbReference type="ARBA" id="ARBA00023015"/>
    </source>
</evidence>
<comment type="caution">
    <text evidence="5">The sequence shown here is derived from an EMBL/GenBank/DDBJ whole genome shotgun (WGS) entry which is preliminary data.</text>
</comment>
<gene>
    <name evidence="5" type="ORF">FYJ91_17115</name>
</gene>
<dbReference type="GO" id="GO:0003700">
    <property type="term" value="F:DNA-binding transcription factor activity"/>
    <property type="evidence" value="ECO:0007669"/>
    <property type="project" value="InterPro"/>
</dbReference>
<reference evidence="5 6" key="1">
    <citation type="submission" date="2019-08" db="EMBL/GenBank/DDBJ databases">
        <authorList>
            <person name="Wang G."/>
            <person name="Xu Z."/>
        </authorList>
    </citation>
    <scope>NUCLEOTIDE SEQUENCE [LARGE SCALE GENOMIC DNA]</scope>
    <source>
        <strain evidence="5 6">ZX</strain>
    </source>
</reference>
<dbReference type="SMART" id="SM00342">
    <property type="entry name" value="HTH_ARAC"/>
    <property type="match status" value="1"/>
</dbReference>
<evidence type="ECO:0000256" key="3">
    <source>
        <dbReference type="ARBA" id="ARBA00023163"/>
    </source>
</evidence>
<dbReference type="Gene3D" id="1.10.10.60">
    <property type="entry name" value="Homeodomain-like"/>
    <property type="match status" value="1"/>
</dbReference>
<dbReference type="EMBL" id="VTOU01000004">
    <property type="protein sequence ID" value="TZG24985.1"/>
    <property type="molecule type" value="Genomic_DNA"/>
</dbReference>
<feature type="domain" description="HTH araC/xylS-type" evidence="4">
    <location>
        <begin position="216"/>
        <end position="314"/>
    </location>
</feature>
<organism evidence="5 6">
    <name type="scientific">Sphingomonas montanisoli</name>
    <dbReference type="NCBI Taxonomy" id="2606412"/>
    <lineage>
        <taxon>Bacteria</taxon>
        <taxon>Pseudomonadati</taxon>
        <taxon>Pseudomonadota</taxon>
        <taxon>Alphaproteobacteria</taxon>
        <taxon>Sphingomonadales</taxon>
        <taxon>Sphingomonadaceae</taxon>
        <taxon>Sphingomonas</taxon>
    </lineage>
</organism>
<proteinExistence type="predicted"/>
<dbReference type="PANTHER" id="PTHR46796:SF6">
    <property type="entry name" value="ARAC SUBFAMILY"/>
    <property type="match status" value="1"/>
</dbReference>
<keyword evidence="3" id="KW-0804">Transcription</keyword>
<evidence type="ECO:0000256" key="2">
    <source>
        <dbReference type="ARBA" id="ARBA00023125"/>
    </source>
</evidence>
<keyword evidence="1" id="KW-0805">Transcription regulation</keyword>
<dbReference type="PANTHER" id="PTHR46796">
    <property type="entry name" value="HTH-TYPE TRANSCRIPTIONAL ACTIVATOR RHAS-RELATED"/>
    <property type="match status" value="1"/>
</dbReference>
<evidence type="ECO:0000259" key="4">
    <source>
        <dbReference type="PROSITE" id="PS01124"/>
    </source>
</evidence>
<name>A0A5D9C4T2_9SPHN</name>
<dbReference type="InterPro" id="IPR009057">
    <property type="entry name" value="Homeodomain-like_sf"/>
</dbReference>
<dbReference type="AlphaFoldDB" id="A0A5D9C4T2"/>
<dbReference type="InterPro" id="IPR018060">
    <property type="entry name" value="HTH_AraC"/>
</dbReference>
<keyword evidence="6" id="KW-1185">Reference proteome</keyword>
<dbReference type="InterPro" id="IPR050204">
    <property type="entry name" value="AraC_XylS_family_regulators"/>
</dbReference>
<accession>A0A5D9C4T2</accession>
<dbReference type="GO" id="GO:0043565">
    <property type="term" value="F:sequence-specific DNA binding"/>
    <property type="evidence" value="ECO:0007669"/>
    <property type="project" value="InterPro"/>
</dbReference>
<evidence type="ECO:0000313" key="5">
    <source>
        <dbReference type="EMBL" id="TZG24985.1"/>
    </source>
</evidence>
<dbReference type="RefSeq" id="WP_149523526.1">
    <property type="nucleotide sequence ID" value="NZ_VTOU01000004.1"/>
</dbReference>
<dbReference type="Pfam" id="PF12833">
    <property type="entry name" value="HTH_18"/>
    <property type="match status" value="1"/>
</dbReference>
<protein>
    <submittedName>
        <fullName evidence="5">Helix-turn-helix domain-containing protein</fullName>
    </submittedName>
</protein>
<keyword evidence="2" id="KW-0238">DNA-binding</keyword>
<sequence>MIAAPSLPANVGNGFTFSSEGRDPDLAFDEYRQLYANGSDVERAEGPFHAHVTAWRLGNMLLFDRRLDGLIHSRTERVASDGFDHFVLYAMIDGEIIGSPESRFDRAGAGNVVLLDTSMATRTQAVGAHYLTVSIARHLVEAIVDDPASLHGMVLRPPSTLILIDFLASLAHRAPGIATAAMPNLSRVLVDLLAIALAGYSRPGSETRQQNLLRRQSVESYIARHLADRRLSAATISDATGISRSSLYRLYDRQGGIARLVQMRRLEAIRAAIEDGSTAGLGELAQQFGFASEAHMSRVFSEVNGRAPGAYRREVQANPDEGVLTARRRWVGWMSELS</sequence>
<dbReference type="PROSITE" id="PS01124">
    <property type="entry name" value="HTH_ARAC_FAMILY_2"/>
    <property type="match status" value="1"/>
</dbReference>
<evidence type="ECO:0000313" key="6">
    <source>
        <dbReference type="Proteomes" id="UP000322077"/>
    </source>
</evidence>
<dbReference type="Proteomes" id="UP000322077">
    <property type="component" value="Unassembled WGS sequence"/>
</dbReference>